<reference evidence="1" key="1">
    <citation type="journal article" date="2020" name="New Phytol.">
        <title>Comparative genomics reveals dynamic genome evolution in host specialist ectomycorrhizal fungi.</title>
        <authorList>
            <person name="Lofgren L.A."/>
            <person name="Nguyen N.H."/>
            <person name="Vilgalys R."/>
            <person name="Ruytinx J."/>
            <person name="Liao H.L."/>
            <person name="Branco S."/>
            <person name="Kuo A."/>
            <person name="LaButti K."/>
            <person name="Lipzen A."/>
            <person name="Andreopoulos W."/>
            <person name="Pangilinan J."/>
            <person name="Riley R."/>
            <person name="Hundley H."/>
            <person name="Na H."/>
            <person name="Barry K."/>
            <person name="Grigoriev I.V."/>
            <person name="Stajich J.E."/>
            <person name="Kennedy P.G."/>
        </authorList>
    </citation>
    <scope>NUCLEOTIDE SEQUENCE</scope>
    <source>
        <strain evidence="1">MN1</strain>
    </source>
</reference>
<dbReference type="Proteomes" id="UP000807769">
    <property type="component" value="Unassembled WGS sequence"/>
</dbReference>
<dbReference type="OrthoDB" id="3249150at2759"/>
<accession>A0A9P7ENN6</accession>
<gene>
    <name evidence="1" type="ORF">BJ212DRAFT_1317598</name>
</gene>
<organism evidence="1 2">
    <name type="scientific">Suillus subaureus</name>
    <dbReference type="NCBI Taxonomy" id="48587"/>
    <lineage>
        <taxon>Eukaryota</taxon>
        <taxon>Fungi</taxon>
        <taxon>Dikarya</taxon>
        <taxon>Basidiomycota</taxon>
        <taxon>Agaricomycotina</taxon>
        <taxon>Agaricomycetes</taxon>
        <taxon>Agaricomycetidae</taxon>
        <taxon>Boletales</taxon>
        <taxon>Suillineae</taxon>
        <taxon>Suillaceae</taxon>
        <taxon>Suillus</taxon>
    </lineage>
</organism>
<sequence length="165" mass="18275">MPAITQPYEVLLDFTNDTHDCATIQLLRDYGRNTSAVVLLHPGESLTLVLEAGSMYKYALKSHSKVANVRCVCTASPSLVSNMFVYSARSWRDIQCEISHLFAASPPSWASSLRGSTSSPASGVTVDRVWRDSVLISEANPFDERLYPEGQKPSYDTNQHLHVIL</sequence>
<dbReference type="EMBL" id="JABBWG010000002">
    <property type="protein sequence ID" value="KAG1826024.1"/>
    <property type="molecule type" value="Genomic_DNA"/>
</dbReference>
<keyword evidence="2" id="KW-1185">Reference proteome</keyword>
<proteinExistence type="predicted"/>
<comment type="caution">
    <text evidence="1">The sequence shown here is derived from an EMBL/GenBank/DDBJ whole genome shotgun (WGS) entry which is preliminary data.</text>
</comment>
<evidence type="ECO:0000313" key="2">
    <source>
        <dbReference type="Proteomes" id="UP000807769"/>
    </source>
</evidence>
<dbReference type="RefSeq" id="XP_041199277.1">
    <property type="nucleotide sequence ID" value="XM_041334264.1"/>
</dbReference>
<dbReference type="AlphaFoldDB" id="A0A9P7ENN6"/>
<dbReference type="GeneID" id="64628281"/>
<evidence type="ECO:0000313" key="1">
    <source>
        <dbReference type="EMBL" id="KAG1826024.1"/>
    </source>
</evidence>
<protein>
    <submittedName>
        <fullName evidence="1">Uncharacterized protein</fullName>
    </submittedName>
</protein>
<name>A0A9P7ENN6_9AGAM</name>